<comment type="caution">
    <text evidence="6">The sequence shown here is derived from an EMBL/GenBank/DDBJ whole genome shotgun (WGS) entry which is preliminary data.</text>
</comment>
<dbReference type="PROSITE" id="PS51084">
    <property type="entry name" value="HIT_2"/>
    <property type="match status" value="1"/>
</dbReference>
<evidence type="ECO:0000259" key="5">
    <source>
        <dbReference type="PROSITE" id="PS51084"/>
    </source>
</evidence>
<dbReference type="InterPro" id="IPR036265">
    <property type="entry name" value="HIT-like_sf"/>
</dbReference>
<evidence type="ECO:0000313" key="7">
    <source>
        <dbReference type="Proteomes" id="UP000256328"/>
    </source>
</evidence>
<reference evidence="6 7" key="1">
    <citation type="journal article" date="2018" name="IMA Fungus">
        <title>IMA Genome-F 9: Draft genome sequence of Annulohypoxylon stygium, Aspergillus mulundensis, Berkeleyomyces basicola (syn. Thielaviopsis basicola), Ceratocystis smalleyi, two Cercospora beticola strains, Coleophoma cylindrospora, Fusarium fracticaudum, Phialophora cf. hyalina, and Morchella septimelata.</title>
        <authorList>
            <person name="Wingfield B.D."/>
            <person name="Bills G.F."/>
            <person name="Dong Y."/>
            <person name="Huang W."/>
            <person name="Nel W.J."/>
            <person name="Swalarsk-Parry B.S."/>
            <person name="Vaghefi N."/>
            <person name="Wilken P.M."/>
            <person name="An Z."/>
            <person name="de Beer Z.W."/>
            <person name="De Vos L."/>
            <person name="Chen L."/>
            <person name="Duong T.A."/>
            <person name="Gao Y."/>
            <person name="Hammerbacher A."/>
            <person name="Kikkert J.R."/>
            <person name="Li Y."/>
            <person name="Li H."/>
            <person name="Li K."/>
            <person name="Li Q."/>
            <person name="Liu X."/>
            <person name="Ma X."/>
            <person name="Naidoo K."/>
            <person name="Pethybridge S.J."/>
            <person name="Sun J."/>
            <person name="Steenkamp E.T."/>
            <person name="van der Nest M.A."/>
            <person name="van Wyk S."/>
            <person name="Wingfield M.J."/>
            <person name="Xiong C."/>
            <person name="Yue Q."/>
            <person name="Zhang X."/>
        </authorList>
    </citation>
    <scope>NUCLEOTIDE SEQUENCE [LARGE SCALE GENOMIC DNA]</scope>
    <source>
        <strain evidence="6 7">BP5796</strain>
    </source>
</reference>
<keyword evidence="7" id="KW-1185">Reference proteome</keyword>
<proteinExistence type="predicted"/>
<dbReference type="GO" id="GO:0016787">
    <property type="term" value="F:hydrolase activity"/>
    <property type="evidence" value="ECO:0007669"/>
    <property type="project" value="UniProtKB-KW"/>
</dbReference>
<gene>
    <name evidence="6" type="ORF">BP5796_02846</name>
</gene>
<keyword evidence="2" id="KW-0378">Hydrolase</keyword>
<dbReference type="InterPro" id="IPR011146">
    <property type="entry name" value="HIT-like"/>
</dbReference>
<sequence>MVFSYRAFFGGAREGGCLFCPERRSELKTIVHEDDKILVIKNRGLAGAEHWLIVPHRHIRDIESLDQADLPLLEAMEKVKYALLDEHYPNVPRSEIYAGYHRGHRAIGGLFGSFGWPDIVSIHHLHLHVIVQPYWYTSWFKYPFWFPIMWVTDGWVLRKFKAGSSPEAKSENGTGTEAIKKITG</sequence>
<evidence type="ECO:0000256" key="4">
    <source>
        <dbReference type="SAM" id="MobiDB-lite"/>
    </source>
</evidence>
<dbReference type="Gene3D" id="3.30.428.10">
    <property type="entry name" value="HIT-like"/>
    <property type="match status" value="1"/>
</dbReference>
<feature type="region of interest" description="Disordered" evidence="4">
    <location>
        <begin position="165"/>
        <end position="184"/>
    </location>
</feature>
<dbReference type="PANTHER" id="PTHR12486:SF5">
    <property type="entry name" value="ADENOSINE 5'-MONOPHOSPHORAMIDASE HINT3"/>
    <property type="match status" value="1"/>
</dbReference>
<dbReference type="GO" id="GO:0000166">
    <property type="term" value="F:nucleotide binding"/>
    <property type="evidence" value="ECO:0007669"/>
    <property type="project" value="UniProtKB-KW"/>
</dbReference>
<feature type="domain" description="HIT" evidence="5">
    <location>
        <begin position="18"/>
        <end position="139"/>
    </location>
</feature>
<protein>
    <recommendedName>
        <fullName evidence="5">HIT domain-containing protein</fullName>
    </recommendedName>
</protein>
<name>A0A3D8SZS9_9HELO</name>
<evidence type="ECO:0000313" key="6">
    <source>
        <dbReference type="EMBL" id="RDW91681.1"/>
    </source>
</evidence>
<accession>A0A3D8SZS9</accession>
<dbReference type="OrthoDB" id="1915375at2759"/>
<dbReference type="AlphaFoldDB" id="A0A3D8SZS9"/>
<dbReference type="SUPFAM" id="SSF54197">
    <property type="entry name" value="HIT-like"/>
    <property type="match status" value="1"/>
</dbReference>
<dbReference type="Pfam" id="PF11969">
    <property type="entry name" value="DcpS_C"/>
    <property type="match status" value="1"/>
</dbReference>
<dbReference type="EMBL" id="PDLN01000003">
    <property type="protein sequence ID" value="RDW91681.1"/>
    <property type="molecule type" value="Genomic_DNA"/>
</dbReference>
<evidence type="ECO:0000256" key="3">
    <source>
        <dbReference type="PROSITE-ProRule" id="PRU00464"/>
    </source>
</evidence>
<dbReference type="Proteomes" id="UP000256328">
    <property type="component" value="Unassembled WGS sequence"/>
</dbReference>
<keyword evidence="1" id="KW-0547">Nucleotide-binding</keyword>
<evidence type="ECO:0000256" key="2">
    <source>
        <dbReference type="ARBA" id="ARBA00022801"/>
    </source>
</evidence>
<dbReference type="PANTHER" id="PTHR12486">
    <property type="entry name" value="APRATAXIN-RELATED"/>
    <property type="match status" value="1"/>
</dbReference>
<organism evidence="6 7">
    <name type="scientific">Coleophoma crateriformis</name>
    <dbReference type="NCBI Taxonomy" id="565419"/>
    <lineage>
        <taxon>Eukaryota</taxon>
        <taxon>Fungi</taxon>
        <taxon>Dikarya</taxon>
        <taxon>Ascomycota</taxon>
        <taxon>Pezizomycotina</taxon>
        <taxon>Leotiomycetes</taxon>
        <taxon>Helotiales</taxon>
        <taxon>Dermateaceae</taxon>
        <taxon>Coleophoma</taxon>
    </lineage>
</organism>
<feature type="short sequence motif" description="Histidine triad motif" evidence="3">
    <location>
        <begin position="124"/>
        <end position="128"/>
    </location>
</feature>
<evidence type="ECO:0000256" key="1">
    <source>
        <dbReference type="ARBA" id="ARBA00022741"/>
    </source>
</evidence>